<keyword evidence="3" id="KW-1185">Reference proteome</keyword>
<dbReference type="OMA" id="THFFAGN"/>
<dbReference type="AlphaFoldDB" id="A0A0D3JW86"/>
<dbReference type="InterPro" id="IPR011055">
    <property type="entry name" value="Dup_hybrid_motif"/>
</dbReference>
<dbReference type="InterPro" id="IPR016047">
    <property type="entry name" value="M23ase_b-sheet_dom"/>
</dbReference>
<dbReference type="eggNOG" id="ENOG502S3BI">
    <property type="taxonomic scope" value="Eukaryota"/>
</dbReference>
<reference evidence="3" key="1">
    <citation type="journal article" date="2013" name="Nature">
        <title>Pan genome of the phytoplankton Emiliania underpins its global distribution.</title>
        <authorList>
            <person name="Read B.A."/>
            <person name="Kegel J."/>
            <person name="Klute M.J."/>
            <person name="Kuo A."/>
            <person name="Lefebvre S.C."/>
            <person name="Maumus F."/>
            <person name="Mayer C."/>
            <person name="Miller J."/>
            <person name="Monier A."/>
            <person name="Salamov A."/>
            <person name="Young J."/>
            <person name="Aguilar M."/>
            <person name="Claverie J.M."/>
            <person name="Frickenhaus S."/>
            <person name="Gonzalez K."/>
            <person name="Herman E.K."/>
            <person name="Lin Y.C."/>
            <person name="Napier J."/>
            <person name="Ogata H."/>
            <person name="Sarno A.F."/>
            <person name="Shmutz J."/>
            <person name="Schroeder D."/>
            <person name="de Vargas C."/>
            <person name="Verret F."/>
            <person name="von Dassow P."/>
            <person name="Valentin K."/>
            <person name="Van de Peer Y."/>
            <person name="Wheeler G."/>
            <person name="Dacks J.B."/>
            <person name="Delwiche C.F."/>
            <person name="Dyhrman S.T."/>
            <person name="Glockner G."/>
            <person name="John U."/>
            <person name="Richards T."/>
            <person name="Worden A.Z."/>
            <person name="Zhang X."/>
            <person name="Grigoriev I.V."/>
            <person name="Allen A.E."/>
            <person name="Bidle K."/>
            <person name="Borodovsky M."/>
            <person name="Bowler C."/>
            <person name="Brownlee C."/>
            <person name="Cock J.M."/>
            <person name="Elias M."/>
            <person name="Gladyshev V.N."/>
            <person name="Groth M."/>
            <person name="Guda C."/>
            <person name="Hadaegh A."/>
            <person name="Iglesias-Rodriguez M.D."/>
            <person name="Jenkins J."/>
            <person name="Jones B.M."/>
            <person name="Lawson T."/>
            <person name="Leese F."/>
            <person name="Lindquist E."/>
            <person name="Lobanov A."/>
            <person name="Lomsadze A."/>
            <person name="Malik S.B."/>
            <person name="Marsh M.E."/>
            <person name="Mackinder L."/>
            <person name="Mock T."/>
            <person name="Mueller-Roeber B."/>
            <person name="Pagarete A."/>
            <person name="Parker M."/>
            <person name="Probert I."/>
            <person name="Quesneville H."/>
            <person name="Raines C."/>
            <person name="Rensing S.A."/>
            <person name="Riano-Pachon D.M."/>
            <person name="Richier S."/>
            <person name="Rokitta S."/>
            <person name="Shiraiwa Y."/>
            <person name="Soanes D.M."/>
            <person name="van der Giezen M."/>
            <person name="Wahlund T.M."/>
            <person name="Williams B."/>
            <person name="Wilson W."/>
            <person name="Wolfe G."/>
            <person name="Wurch L.L."/>
        </authorList>
    </citation>
    <scope>NUCLEOTIDE SEQUENCE</scope>
</reference>
<dbReference type="HOGENOM" id="CLU_757486_0_0_1"/>
<dbReference type="Pfam" id="PF01551">
    <property type="entry name" value="Peptidase_M23"/>
    <property type="match status" value="1"/>
</dbReference>
<dbReference type="Gene3D" id="2.70.70.10">
    <property type="entry name" value="Glucose Permease (Domain IIA)"/>
    <property type="match status" value="1"/>
</dbReference>
<organism evidence="2 3">
    <name type="scientific">Emiliania huxleyi (strain CCMP1516)</name>
    <dbReference type="NCBI Taxonomy" id="280463"/>
    <lineage>
        <taxon>Eukaryota</taxon>
        <taxon>Haptista</taxon>
        <taxon>Haptophyta</taxon>
        <taxon>Prymnesiophyceae</taxon>
        <taxon>Isochrysidales</taxon>
        <taxon>Noelaerhabdaceae</taxon>
        <taxon>Emiliania</taxon>
    </lineage>
</organism>
<dbReference type="CDD" id="cd12797">
    <property type="entry name" value="M23_peptidase"/>
    <property type="match status" value="1"/>
</dbReference>
<protein>
    <recommendedName>
        <fullName evidence="1">M23ase beta-sheet core domain-containing protein</fullName>
    </recommendedName>
</protein>
<reference evidence="2" key="2">
    <citation type="submission" date="2024-10" db="UniProtKB">
        <authorList>
            <consortium name="EnsemblProtists"/>
        </authorList>
    </citation>
    <scope>IDENTIFICATION</scope>
</reference>
<dbReference type="RefSeq" id="XP_005780200.1">
    <property type="nucleotide sequence ID" value="XM_005780143.1"/>
</dbReference>
<dbReference type="PaxDb" id="2903-EOD27771"/>
<evidence type="ECO:0000259" key="1">
    <source>
        <dbReference type="Pfam" id="PF01551"/>
    </source>
</evidence>
<dbReference type="SUPFAM" id="SSF51261">
    <property type="entry name" value="Duplicated hybrid motif"/>
    <property type="match status" value="1"/>
</dbReference>
<dbReference type="KEGG" id="ehx:EMIHUDRAFT_204731"/>
<dbReference type="Proteomes" id="UP000013827">
    <property type="component" value="Unassembled WGS sequence"/>
</dbReference>
<dbReference type="GeneID" id="17273317"/>
<dbReference type="EnsemblProtists" id="EOD27771">
    <property type="protein sequence ID" value="EOD27771"/>
    <property type="gene ID" value="EMIHUDRAFT_204731"/>
</dbReference>
<name>A0A0D3JW86_EMIH1</name>
<dbReference type="PANTHER" id="PTHR21666:SF294">
    <property type="entry name" value="PEPTIDASE M23"/>
    <property type="match status" value="1"/>
</dbReference>
<dbReference type="STRING" id="2903.R1EXP2"/>
<dbReference type="PANTHER" id="PTHR21666">
    <property type="entry name" value="PEPTIDASE-RELATED"/>
    <property type="match status" value="1"/>
</dbReference>
<accession>A0A0D3JW86</accession>
<evidence type="ECO:0000313" key="3">
    <source>
        <dbReference type="Proteomes" id="UP000013827"/>
    </source>
</evidence>
<dbReference type="GO" id="GO:0004222">
    <property type="term" value="F:metalloendopeptidase activity"/>
    <property type="evidence" value="ECO:0007669"/>
    <property type="project" value="TreeGrafter"/>
</dbReference>
<dbReference type="InterPro" id="IPR050570">
    <property type="entry name" value="Cell_wall_metabolism_enzyme"/>
</dbReference>
<feature type="domain" description="M23ase beta-sheet core" evidence="1">
    <location>
        <begin position="172"/>
        <end position="274"/>
    </location>
</feature>
<sequence length="326" mass="34122">MSAWPGVHVGDAGAAWLLGRRAFSRRALGLQKGEAVPDLSVEPNIHVLTALNPTCEGRAVFVSVRRHACRGAGGVLARSRWRDEQGRPQFSTTMVIHLSPKEVVDACVILGLASIHDVDVVSDIVPLQPPPLPAPRDPLVLSFPLSAGAGLPFRCSQAAGGALTHFAHPSTWHACDFDAPVGTPVLAASDGTIAEVRDGCAAGGGADTSLFFAFNSVVQLLPDGTTTLEYVHIRAGSAVVRAGDPVRRGQRLCESGDAGFCPTPHLHLEAHAHGLADPAAPSLPLAFAFEAGGEAAVEAHAVPRILILCSVRRSTRPWVVSSCARQ</sequence>
<proteinExistence type="predicted"/>
<evidence type="ECO:0000313" key="2">
    <source>
        <dbReference type="EnsemblProtists" id="EOD27771"/>
    </source>
</evidence>